<reference evidence="2 3" key="1">
    <citation type="submission" date="2021-02" db="EMBL/GenBank/DDBJ databases">
        <title>PHA producing bacteria isolated from coastal sediment in Guangdong, Shenzhen.</title>
        <authorList>
            <person name="Zheng W."/>
            <person name="Yu S."/>
            <person name="Huang Y."/>
        </authorList>
    </citation>
    <scope>NUCLEOTIDE SEQUENCE [LARGE SCALE GENOMIC DNA]</scope>
    <source>
        <strain evidence="2 3">TN21-5</strain>
    </source>
</reference>
<keyword evidence="1" id="KW-0472">Membrane</keyword>
<dbReference type="Proteomes" id="UP000664344">
    <property type="component" value="Unassembled WGS sequence"/>
</dbReference>
<proteinExistence type="predicted"/>
<accession>A0ABS3BHQ8</accession>
<gene>
    <name evidence="2" type="ORF">JYP53_15765</name>
</gene>
<evidence type="ECO:0000313" key="2">
    <source>
        <dbReference type="EMBL" id="MBN7771364.1"/>
    </source>
</evidence>
<feature type="transmembrane region" description="Helical" evidence="1">
    <location>
        <begin position="24"/>
        <end position="42"/>
    </location>
</feature>
<dbReference type="RefSeq" id="WP_206558191.1">
    <property type="nucleotide sequence ID" value="NZ_JAFKDB010000020.1"/>
</dbReference>
<evidence type="ECO:0000256" key="1">
    <source>
        <dbReference type="SAM" id="Phobius"/>
    </source>
</evidence>
<sequence length="261" mass="30191">MTDEKNERVDEVSRYYRSAGKLEFIVACLFWINALLSLIILFSEDIPALWQESLPILFISTVLFQFVASQVNRFYLIPRAEQLRRKQMLSDSFGTPLSHDKTALYYNNMYAPSIKRLGANTMENAFFSSEVAGKMLVNKRAKVLVYSAFWVFLFSLRDTDLNVMIWITQIVFSGEIVAQWLSLEALRARQERTYERLHNYFLHKIGSDSAKEIATILDAFVAYETAKSSSSCLLSSKVFHKLNPSLTKKWEQIRNDLGMDF</sequence>
<name>A0ABS3BHQ8_9GAMM</name>
<dbReference type="EMBL" id="JAFKDB010000020">
    <property type="protein sequence ID" value="MBN7771364.1"/>
    <property type="molecule type" value="Genomic_DNA"/>
</dbReference>
<evidence type="ECO:0000313" key="3">
    <source>
        <dbReference type="Proteomes" id="UP000664344"/>
    </source>
</evidence>
<comment type="caution">
    <text evidence="2">The sequence shown here is derived from an EMBL/GenBank/DDBJ whole genome shotgun (WGS) entry which is preliminary data.</text>
</comment>
<keyword evidence="1" id="KW-1133">Transmembrane helix</keyword>
<protein>
    <submittedName>
        <fullName evidence="2">Uncharacterized protein</fullName>
    </submittedName>
</protein>
<organism evidence="2 3">
    <name type="scientific">Marinobacter daepoensis</name>
    <dbReference type="NCBI Taxonomy" id="262077"/>
    <lineage>
        <taxon>Bacteria</taxon>
        <taxon>Pseudomonadati</taxon>
        <taxon>Pseudomonadota</taxon>
        <taxon>Gammaproteobacteria</taxon>
        <taxon>Pseudomonadales</taxon>
        <taxon>Marinobacteraceae</taxon>
        <taxon>Marinobacter</taxon>
    </lineage>
</organism>
<keyword evidence="3" id="KW-1185">Reference proteome</keyword>
<feature type="transmembrane region" description="Helical" evidence="1">
    <location>
        <begin position="54"/>
        <end position="76"/>
    </location>
</feature>
<keyword evidence="1" id="KW-0812">Transmembrane</keyword>